<dbReference type="EMBL" id="JAVRQU010000022">
    <property type="protein sequence ID" value="KAK5691200.1"/>
    <property type="molecule type" value="Genomic_DNA"/>
</dbReference>
<reference evidence="3" key="1">
    <citation type="submission" date="2023-08" db="EMBL/GenBank/DDBJ databases">
        <title>Black Yeasts Isolated from many extreme environments.</title>
        <authorList>
            <person name="Coleine C."/>
            <person name="Stajich J.E."/>
            <person name="Selbmann L."/>
        </authorList>
    </citation>
    <scope>NUCLEOTIDE SEQUENCE</scope>
    <source>
        <strain evidence="3">CCFEE 5810</strain>
    </source>
</reference>
<feature type="region of interest" description="Disordered" evidence="1">
    <location>
        <begin position="456"/>
        <end position="547"/>
    </location>
</feature>
<feature type="region of interest" description="Disordered" evidence="1">
    <location>
        <begin position="742"/>
        <end position="779"/>
    </location>
</feature>
<name>A0AAN7VMI9_9PEZI</name>
<proteinExistence type="predicted"/>
<accession>A0AAN7VMI9</accession>
<evidence type="ECO:0000313" key="4">
    <source>
        <dbReference type="Proteomes" id="UP001310594"/>
    </source>
</evidence>
<protein>
    <recommendedName>
        <fullName evidence="2">DUF2293 domain-containing protein</fullName>
    </recommendedName>
</protein>
<evidence type="ECO:0000313" key="3">
    <source>
        <dbReference type="EMBL" id="KAK5691200.1"/>
    </source>
</evidence>
<feature type="compositionally biased region" description="Polar residues" evidence="1">
    <location>
        <begin position="699"/>
        <end position="710"/>
    </location>
</feature>
<evidence type="ECO:0000259" key="2">
    <source>
        <dbReference type="Pfam" id="PF10056"/>
    </source>
</evidence>
<dbReference type="Proteomes" id="UP001310594">
    <property type="component" value="Unassembled WGS sequence"/>
</dbReference>
<dbReference type="PANTHER" id="PTHR38113">
    <property type="match status" value="1"/>
</dbReference>
<feature type="compositionally biased region" description="Low complexity" evidence="1">
    <location>
        <begin position="1"/>
        <end position="24"/>
    </location>
</feature>
<feature type="region of interest" description="Disordered" evidence="1">
    <location>
        <begin position="1"/>
        <end position="34"/>
    </location>
</feature>
<feature type="region of interest" description="Disordered" evidence="1">
    <location>
        <begin position="692"/>
        <end position="724"/>
    </location>
</feature>
<comment type="caution">
    <text evidence="3">The sequence shown here is derived from an EMBL/GenBank/DDBJ whole genome shotgun (WGS) entry which is preliminary data.</text>
</comment>
<sequence length="779" mass="86124">MAPLKSGTSRAASARTSRAGSTARDILKKRNKPYKTEHERVMAKKRKLRLKTVYNELLPGYTFMPVGTPDLAERCKEISRKQNYDVSVVNAAPISGNARNPHHVSHHIARIGYHFRSTVVDEACAQLGYVYYKQHFVKEADLAKQRDNVKGATILAATLARYGIAPGLDYPGGTGASQSETSEQITAAIKELFPKIPEADLNHIVHHAWEKGTDRVGNSQNISLPRRVQLATIARVRHAHTDYDQLLRAFGWAAARAQVEPHTLAKLIEWRGEQDDEEDGELEEIVRETIVIDDDDDDDGNSIIEIDSDSDGSVEIVHQGVVDNDFGAESADDGSRRRVLDRYRPREQQQQQQDLRQAIARQKIIDAKQRIRTGAPPRAALPAMREIVLPPDANGHVGRVMVQPDENGRMPTDIIVDGRRLRIVSDYQGTESDHDIFFRPYVRPAYMLQAPPDEPQLVRQQQPFQPAPAHPPDRYNGVLYQPGVAPSRPPLLPADERYDLRDRPIASIEPDDQYGRRNSGHLLAASSHPATPDEGHRPQHRPTNQYPAEPLSYEQRHFRPQHGRPVQVLLPGGEVINLISPPRAGRGTRASPMVLDDPAGQAGSNHARVPHGNVAHNRPLLQPTNYMNQPPPPYYGRPAEPLSFSYPPAHPGDQRLQPRPESGMFRYVQVPPTPGYAPRPDDHFRAPGGAVLAAPPAYSPTNLLQPSHAPTQPVHGAPAPVQQAHTAGAPYGSVVSDASHALYGNESRYEPGRNGEQVGAPNSLGQIRGPPASVPFHYP</sequence>
<dbReference type="InterPro" id="IPR018744">
    <property type="entry name" value="DUF2293"/>
</dbReference>
<feature type="compositionally biased region" description="Basic and acidic residues" evidence="1">
    <location>
        <begin position="494"/>
        <end position="504"/>
    </location>
</feature>
<organism evidence="3 4">
    <name type="scientific">Elasticomyces elasticus</name>
    <dbReference type="NCBI Taxonomy" id="574655"/>
    <lineage>
        <taxon>Eukaryota</taxon>
        <taxon>Fungi</taxon>
        <taxon>Dikarya</taxon>
        <taxon>Ascomycota</taxon>
        <taxon>Pezizomycotina</taxon>
        <taxon>Dothideomycetes</taxon>
        <taxon>Dothideomycetidae</taxon>
        <taxon>Mycosphaerellales</taxon>
        <taxon>Teratosphaeriaceae</taxon>
        <taxon>Elasticomyces</taxon>
    </lineage>
</organism>
<dbReference type="AlphaFoldDB" id="A0AAN7VMI9"/>
<dbReference type="PANTHER" id="PTHR38113:SF1">
    <property type="entry name" value="DUF2293 DOMAIN-CONTAINING PROTEIN"/>
    <property type="match status" value="1"/>
</dbReference>
<feature type="domain" description="DUF2293" evidence="2">
    <location>
        <begin position="188"/>
        <end position="271"/>
    </location>
</feature>
<dbReference type="Pfam" id="PF10056">
    <property type="entry name" value="DUF2293"/>
    <property type="match status" value="1"/>
</dbReference>
<evidence type="ECO:0000256" key="1">
    <source>
        <dbReference type="SAM" id="MobiDB-lite"/>
    </source>
</evidence>
<gene>
    <name evidence="3" type="ORF">LTR97_011852</name>
</gene>